<comment type="caution">
    <text evidence="5">The sequence shown here is derived from an EMBL/GenBank/DDBJ whole genome shotgun (WGS) entry which is preliminary data.</text>
</comment>
<dbReference type="RefSeq" id="WP_271195694.1">
    <property type="nucleotide sequence ID" value="NZ_BSFN01000006.1"/>
</dbReference>
<keyword evidence="5" id="KW-0255">Endonuclease</keyword>
<reference evidence="5" key="2">
    <citation type="submission" date="2023-01" db="EMBL/GenBank/DDBJ databases">
        <authorList>
            <person name="Sun Q."/>
            <person name="Evtushenko L."/>
        </authorList>
    </citation>
    <scope>NUCLEOTIDE SEQUENCE</scope>
    <source>
        <strain evidence="5">VKM B-2935</strain>
    </source>
</reference>
<evidence type="ECO:0000256" key="3">
    <source>
        <dbReference type="ARBA" id="ARBA00022801"/>
    </source>
</evidence>
<name>A0A9W6K4W0_9PSED</name>
<dbReference type="InterPro" id="IPR007346">
    <property type="entry name" value="Endonuclease-I"/>
</dbReference>
<keyword evidence="3" id="KW-0378">Hydrolase</keyword>
<sequence>MSRCLSLLCLLLSLFVTTAHAHAAAPRTFAEAKKAGWKLYAANPVEFYCGCRFAGNKVDLKSCGYVPRKNAQRAGRIEWEHIVPAWVIGHQRQCWQKGGRSNCSRSDLTYRLAEADLHNLVPSIGEVNGDRSNFGYGWLPQKPTQYGACPMVVDFKAKKAMPRPQVRGMVARTYFYMSERYGLRLSKQDKQMYAAWNKQYPVKPWELARNQKVACIMGRGNPYVGKVDLAACSPQGKR</sequence>
<evidence type="ECO:0000313" key="6">
    <source>
        <dbReference type="Proteomes" id="UP001143328"/>
    </source>
</evidence>
<accession>A0A9W6K4W0</accession>
<evidence type="ECO:0000313" key="5">
    <source>
        <dbReference type="EMBL" id="GLK89506.1"/>
    </source>
</evidence>
<dbReference type="PANTHER" id="PTHR33607">
    <property type="entry name" value="ENDONUCLEASE-1"/>
    <property type="match status" value="1"/>
</dbReference>
<reference evidence="5" key="1">
    <citation type="journal article" date="2014" name="Int. J. Syst. Evol. Microbiol.">
        <title>Complete genome sequence of Corynebacterium casei LMG S-19264T (=DSM 44701T), isolated from a smear-ripened cheese.</title>
        <authorList>
            <consortium name="US DOE Joint Genome Institute (JGI-PGF)"/>
            <person name="Walter F."/>
            <person name="Albersmeier A."/>
            <person name="Kalinowski J."/>
            <person name="Ruckert C."/>
        </authorList>
    </citation>
    <scope>NUCLEOTIDE SEQUENCE</scope>
    <source>
        <strain evidence="5">VKM B-2935</strain>
    </source>
</reference>
<dbReference type="Pfam" id="PF04231">
    <property type="entry name" value="Endonuclease_1"/>
    <property type="match status" value="1"/>
</dbReference>
<gene>
    <name evidence="5" type="primary">endA</name>
    <name evidence="5" type="ORF">GCM10017655_25680</name>
</gene>
<proteinExistence type="inferred from homology"/>
<feature type="chain" id="PRO_5040809446" evidence="4">
    <location>
        <begin position="22"/>
        <end position="238"/>
    </location>
</feature>
<dbReference type="Proteomes" id="UP001143328">
    <property type="component" value="Unassembled WGS sequence"/>
</dbReference>
<feature type="signal peptide" evidence="4">
    <location>
        <begin position="1"/>
        <end position="21"/>
    </location>
</feature>
<evidence type="ECO:0000256" key="4">
    <source>
        <dbReference type="SAM" id="SignalP"/>
    </source>
</evidence>
<dbReference type="SUPFAM" id="SSF54060">
    <property type="entry name" value="His-Me finger endonucleases"/>
    <property type="match status" value="1"/>
</dbReference>
<evidence type="ECO:0000256" key="1">
    <source>
        <dbReference type="ARBA" id="ARBA00006429"/>
    </source>
</evidence>
<comment type="similarity">
    <text evidence="1">Belongs to the EndA/NucM nuclease family.</text>
</comment>
<keyword evidence="4" id="KW-0732">Signal</keyword>
<protein>
    <submittedName>
        <fullName evidence="5">DNA-specific endonuclease I</fullName>
    </submittedName>
</protein>
<dbReference type="PANTHER" id="PTHR33607:SF2">
    <property type="entry name" value="ENDONUCLEASE-1"/>
    <property type="match status" value="1"/>
</dbReference>
<dbReference type="GO" id="GO:0004519">
    <property type="term" value="F:endonuclease activity"/>
    <property type="evidence" value="ECO:0007669"/>
    <property type="project" value="UniProtKB-KW"/>
</dbReference>
<organism evidence="5 6">
    <name type="scientific">Pseudomonas turukhanskensis</name>
    <dbReference type="NCBI Taxonomy" id="1806536"/>
    <lineage>
        <taxon>Bacteria</taxon>
        <taxon>Pseudomonadati</taxon>
        <taxon>Pseudomonadota</taxon>
        <taxon>Gammaproteobacteria</taxon>
        <taxon>Pseudomonadales</taxon>
        <taxon>Pseudomonadaceae</taxon>
        <taxon>Pseudomonas</taxon>
    </lineage>
</organism>
<dbReference type="EMBL" id="BSFN01000006">
    <property type="protein sequence ID" value="GLK89506.1"/>
    <property type="molecule type" value="Genomic_DNA"/>
</dbReference>
<dbReference type="AlphaFoldDB" id="A0A9W6K4W0"/>
<dbReference type="InterPro" id="IPR044925">
    <property type="entry name" value="His-Me_finger_sf"/>
</dbReference>
<dbReference type="GO" id="GO:0016787">
    <property type="term" value="F:hydrolase activity"/>
    <property type="evidence" value="ECO:0007669"/>
    <property type="project" value="UniProtKB-KW"/>
</dbReference>
<keyword evidence="2" id="KW-0540">Nuclease</keyword>
<evidence type="ECO:0000256" key="2">
    <source>
        <dbReference type="ARBA" id="ARBA00022722"/>
    </source>
</evidence>
<keyword evidence="6" id="KW-1185">Reference proteome</keyword>